<dbReference type="InterPro" id="IPR050194">
    <property type="entry name" value="Glycosyltransferase_grp1"/>
</dbReference>
<dbReference type="EMBL" id="FQTW01000003">
    <property type="protein sequence ID" value="SHE59988.1"/>
    <property type="molecule type" value="Genomic_DNA"/>
</dbReference>
<gene>
    <name evidence="2" type="ORF">SAMN05444278_10397</name>
</gene>
<keyword evidence="2" id="KW-0808">Transferase</keyword>
<dbReference type="OrthoDB" id="9811902at2"/>
<dbReference type="AlphaFoldDB" id="A0A1M4UTJ0"/>
<sequence length="399" mass="45620">MKSKDDILIITSYYPPETGAASNRIFALSEQLKHHKYKVKVISPLPNYPYGKVLEAYRNKFKVNEVFKQIPVTRLFIFASKSNNKFIRLFSILSYAISLFFYLLVTKTPQRQIIQCSPLFVGFFAVLAGRLRGKTLILNVSDLWPLAGLEMGILSKGLYYRILEYIEGFIYKHSDRIIGQSEEILTHIKKNIKTSTKPLFLYRNFPQFNLPKSSVEVPQDEIKFVYAGLIGIAQGIEEICKQVNFPENSSFHIYGDGPKANEVKALAKDNKRIFYHGSLSRNELHKTLMPYDVTIIPLKNRIYGSVPSKIFEYSKLGLPILFFSDGEGADVVEQLGLGIAQREVNYKSLERNIEQIVQQEINLPTKAEVLAISKQAFNLETQFKAFEQSCLNYTKSPIK</sequence>
<dbReference type="PANTHER" id="PTHR45947:SF3">
    <property type="entry name" value="SULFOQUINOVOSYL TRANSFERASE SQD2"/>
    <property type="match status" value="1"/>
</dbReference>
<dbReference type="Pfam" id="PF13692">
    <property type="entry name" value="Glyco_trans_1_4"/>
    <property type="match status" value="1"/>
</dbReference>
<evidence type="ECO:0000313" key="2">
    <source>
        <dbReference type="EMBL" id="SHE59988.1"/>
    </source>
</evidence>
<dbReference type="RefSeq" id="WP_073192549.1">
    <property type="nucleotide sequence ID" value="NZ_FQTW01000003.1"/>
</dbReference>
<dbReference type="Gene3D" id="3.40.50.2000">
    <property type="entry name" value="Glycogen Phosphorylase B"/>
    <property type="match status" value="2"/>
</dbReference>
<dbReference type="SUPFAM" id="SSF53756">
    <property type="entry name" value="UDP-Glycosyltransferase/glycogen phosphorylase"/>
    <property type="match status" value="1"/>
</dbReference>
<proteinExistence type="predicted"/>
<evidence type="ECO:0000256" key="1">
    <source>
        <dbReference type="SAM" id="Phobius"/>
    </source>
</evidence>
<dbReference type="STRING" id="1155689.SAMN05444278_10397"/>
<protein>
    <submittedName>
        <fullName evidence="2">Glycosyltransferase involved in cell wall bisynthesis</fullName>
    </submittedName>
</protein>
<name>A0A1M4UTJ0_9FLAO</name>
<dbReference type="CDD" id="cd03794">
    <property type="entry name" value="GT4_WbuB-like"/>
    <property type="match status" value="1"/>
</dbReference>
<reference evidence="2 3" key="1">
    <citation type="submission" date="2016-11" db="EMBL/GenBank/DDBJ databases">
        <authorList>
            <person name="Jaros S."/>
            <person name="Januszkiewicz K."/>
            <person name="Wedrychowicz H."/>
        </authorList>
    </citation>
    <scope>NUCLEOTIDE SEQUENCE [LARGE SCALE GENOMIC DNA]</scope>
    <source>
        <strain evidence="2 3">DSM 25661</strain>
    </source>
</reference>
<keyword evidence="1" id="KW-1133">Transmembrane helix</keyword>
<keyword evidence="1" id="KW-0812">Transmembrane</keyword>
<dbReference type="PANTHER" id="PTHR45947">
    <property type="entry name" value="SULFOQUINOVOSYL TRANSFERASE SQD2"/>
    <property type="match status" value="1"/>
</dbReference>
<organism evidence="2 3">
    <name type="scientific">Psychroflexus salarius</name>
    <dbReference type="NCBI Taxonomy" id="1155689"/>
    <lineage>
        <taxon>Bacteria</taxon>
        <taxon>Pseudomonadati</taxon>
        <taxon>Bacteroidota</taxon>
        <taxon>Flavobacteriia</taxon>
        <taxon>Flavobacteriales</taxon>
        <taxon>Flavobacteriaceae</taxon>
        <taxon>Psychroflexus</taxon>
    </lineage>
</organism>
<keyword evidence="3" id="KW-1185">Reference proteome</keyword>
<dbReference type="Proteomes" id="UP000184462">
    <property type="component" value="Unassembled WGS sequence"/>
</dbReference>
<evidence type="ECO:0000313" key="3">
    <source>
        <dbReference type="Proteomes" id="UP000184462"/>
    </source>
</evidence>
<feature type="transmembrane region" description="Helical" evidence="1">
    <location>
        <begin position="86"/>
        <end position="106"/>
    </location>
</feature>
<accession>A0A1M4UTJ0</accession>
<keyword evidence="1" id="KW-0472">Membrane</keyword>
<dbReference type="GO" id="GO:0016758">
    <property type="term" value="F:hexosyltransferase activity"/>
    <property type="evidence" value="ECO:0007669"/>
    <property type="project" value="TreeGrafter"/>
</dbReference>